<dbReference type="Proteomes" id="UP000251942">
    <property type="component" value="Unassembled WGS sequence"/>
</dbReference>
<dbReference type="STRING" id="453.Lfee_2737"/>
<proteinExistence type="predicted"/>
<evidence type="ECO:0000313" key="5">
    <source>
        <dbReference type="Proteomes" id="UP000251942"/>
    </source>
</evidence>
<dbReference type="EMBL" id="UGNY01000001">
    <property type="protein sequence ID" value="STX39442.1"/>
    <property type="molecule type" value="Genomic_DNA"/>
</dbReference>
<dbReference type="AlphaFoldDB" id="A0A0W0THJ7"/>
<dbReference type="OrthoDB" id="5639050at2"/>
<reference evidence="5 6" key="2">
    <citation type="submission" date="2018-06" db="EMBL/GenBank/DDBJ databases">
        <authorList>
            <consortium name="Pathogen Informatics"/>
            <person name="Doyle S."/>
        </authorList>
    </citation>
    <scope>NUCLEOTIDE SEQUENCE [LARGE SCALE GENOMIC DNA]</scope>
    <source>
        <strain evidence="3 6">NCTC11978</strain>
        <strain evidence="2 5">NCTC12022</strain>
    </source>
</reference>
<reference evidence="1 4" key="1">
    <citation type="submission" date="2015-11" db="EMBL/GenBank/DDBJ databases">
        <title>Genomic analysis of 38 Legionella species identifies large and diverse effector repertoires.</title>
        <authorList>
            <person name="Burstein D."/>
            <person name="Amaro F."/>
            <person name="Zusman T."/>
            <person name="Lifshitz Z."/>
            <person name="Cohen O."/>
            <person name="Gilbert J.A."/>
            <person name="Pupko T."/>
            <person name="Shuman H.A."/>
            <person name="Segal G."/>
        </authorList>
    </citation>
    <scope>NUCLEOTIDE SEQUENCE [LARGE SCALE GENOMIC DNA]</scope>
    <source>
        <strain evidence="1 4">WO-44C</strain>
    </source>
</reference>
<evidence type="ECO:0000313" key="2">
    <source>
        <dbReference type="EMBL" id="SPX61709.1"/>
    </source>
</evidence>
<organism evidence="1 4">
    <name type="scientific">Legionella feeleii</name>
    <dbReference type="NCBI Taxonomy" id="453"/>
    <lineage>
        <taxon>Bacteria</taxon>
        <taxon>Pseudomonadati</taxon>
        <taxon>Pseudomonadota</taxon>
        <taxon>Gammaproteobacteria</taxon>
        <taxon>Legionellales</taxon>
        <taxon>Legionellaceae</taxon>
        <taxon>Legionella</taxon>
    </lineage>
</organism>
<sequence>MIDEQPAPSKFINAVDKEMHDSILRLDQKLKGLLAEIRVKKEAMALEKSDEVIENRKKHLLILEDEVSQALESIRTLVNMTVSEELSDEEFNAINQENLESLRQVFDDNIDKITKLQKAF</sequence>
<evidence type="ECO:0000313" key="4">
    <source>
        <dbReference type="Proteomes" id="UP000054698"/>
    </source>
</evidence>
<gene>
    <name evidence="1" type="ORF">Lfee_2737</name>
    <name evidence="3" type="ORF">NCTC11978_02641</name>
    <name evidence="2" type="ORF">NCTC12022_02457</name>
</gene>
<evidence type="ECO:0008006" key="7">
    <source>
        <dbReference type="Google" id="ProtNLM"/>
    </source>
</evidence>
<keyword evidence="4" id="KW-1185">Reference proteome</keyword>
<evidence type="ECO:0000313" key="3">
    <source>
        <dbReference type="EMBL" id="STX39442.1"/>
    </source>
</evidence>
<dbReference type="EMBL" id="UASS01000022">
    <property type="protein sequence ID" value="SPX61709.1"/>
    <property type="molecule type" value="Genomic_DNA"/>
</dbReference>
<dbReference type="PATRIC" id="fig|453.4.peg.2996"/>
<dbReference type="EMBL" id="LNYB01000085">
    <property type="protein sequence ID" value="KTC95073.1"/>
    <property type="molecule type" value="Genomic_DNA"/>
</dbReference>
<dbReference type="Proteomes" id="UP000054698">
    <property type="component" value="Unassembled WGS sequence"/>
</dbReference>
<name>A0A0W0THJ7_9GAMM</name>
<dbReference type="Proteomes" id="UP000254033">
    <property type="component" value="Unassembled WGS sequence"/>
</dbReference>
<evidence type="ECO:0000313" key="6">
    <source>
        <dbReference type="Proteomes" id="UP000254033"/>
    </source>
</evidence>
<evidence type="ECO:0000313" key="1">
    <source>
        <dbReference type="EMBL" id="KTC95073.1"/>
    </source>
</evidence>
<dbReference type="RefSeq" id="WP_058447561.1">
    <property type="nucleotide sequence ID" value="NZ_CAAAHT010000006.1"/>
</dbReference>
<protein>
    <recommendedName>
        <fullName evidence="7">Coiled-coil protein</fullName>
    </recommendedName>
</protein>
<accession>A0A0W0THJ7</accession>